<keyword evidence="2" id="KW-1185">Reference proteome</keyword>
<evidence type="ECO:0000313" key="1">
    <source>
        <dbReference type="EMBL" id="EIE22033.1"/>
    </source>
</evidence>
<dbReference type="Proteomes" id="UP000007264">
    <property type="component" value="Unassembled WGS sequence"/>
</dbReference>
<dbReference type="AlphaFoldDB" id="I0YUG4"/>
<gene>
    <name evidence="1" type="ORF">COCSUDRAFT_33622</name>
</gene>
<organism evidence="1 2">
    <name type="scientific">Coccomyxa subellipsoidea (strain C-169)</name>
    <name type="common">Green microalga</name>
    <dbReference type="NCBI Taxonomy" id="574566"/>
    <lineage>
        <taxon>Eukaryota</taxon>
        <taxon>Viridiplantae</taxon>
        <taxon>Chlorophyta</taxon>
        <taxon>core chlorophytes</taxon>
        <taxon>Trebouxiophyceae</taxon>
        <taxon>Trebouxiophyceae incertae sedis</taxon>
        <taxon>Coccomyxaceae</taxon>
        <taxon>Coccomyxa</taxon>
        <taxon>Coccomyxa subellipsoidea</taxon>
    </lineage>
</organism>
<reference evidence="1 2" key="1">
    <citation type="journal article" date="2012" name="Genome Biol.">
        <title>The genome of the polar eukaryotic microalga coccomyxa subellipsoidea reveals traits of cold adaptation.</title>
        <authorList>
            <person name="Blanc G."/>
            <person name="Agarkova I."/>
            <person name="Grimwood J."/>
            <person name="Kuo A."/>
            <person name="Brueggeman A."/>
            <person name="Dunigan D."/>
            <person name="Gurnon J."/>
            <person name="Ladunga I."/>
            <person name="Lindquist E."/>
            <person name="Lucas S."/>
            <person name="Pangilinan J."/>
            <person name="Proschold T."/>
            <person name="Salamov A."/>
            <person name="Schmutz J."/>
            <person name="Weeks D."/>
            <person name="Yamada T."/>
            <person name="Claverie J.M."/>
            <person name="Grigoriev I."/>
            <person name="Van Etten J."/>
            <person name="Lomsadze A."/>
            <person name="Borodovsky M."/>
        </authorList>
    </citation>
    <scope>NUCLEOTIDE SEQUENCE [LARGE SCALE GENOMIC DNA]</scope>
    <source>
        <strain evidence="1 2">C-169</strain>
    </source>
</reference>
<dbReference type="EMBL" id="AGSI01000011">
    <property type="protein sequence ID" value="EIE22033.1"/>
    <property type="molecule type" value="Genomic_DNA"/>
</dbReference>
<protein>
    <submittedName>
        <fullName evidence="1">Uncharacterized protein</fullName>
    </submittedName>
</protein>
<sequence length="94" mass="9834">MLLILFRPCFMANASPLQSSARSRSACAQLSLLLTHATPAGGSAEGISKVRSCSLNAVEQAPDAMAHSVIDKWLAICSHTDSGTQSICFAADIL</sequence>
<accession>I0YUG4</accession>
<proteinExistence type="predicted"/>
<dbReference type="KEGG" id="csl:COCSUDRAFT_33622"/>
<name>I0YUG4_COCSC</name>
<evidence type="ECO:0000313" key="2">
    <source>
        <dbReference type="Proteomes" id="UP000007264"/>
    </source>
</evidence>
<dbReference type="GeneID" id="17040018"/>
<comment type="caution">
    <text evidence="1">The sequence shown here is derived from an EMBL/GenBank/DDBJ whole genome shotgun (WGS) entry which is preliminary data.</text>
</comment>
<dbReference type="RefSeq" id="XP_005646577.1">
    <property type="nucleotide sequence ID" value="XM_005646520.1"/>
</dbReference>